<dbReference type="Pfam" id="PF13407">
    <property type="entry name" value="Peripla_BP_4"/>
    <property type="match status" value="1"/>
</dbReference>
<protein>
    <recommendedName>
        <fullName evidence="4">Periplasmic binding protein domain-containing protein</fullName>
    </recommendedName>
</protein>
<reference evidence="5 6" key="1">
    <citation type="submission" date="2019-02" db="EMBL/GenBank/DDBJ databases">
        <title>Haloarcula mannanilyticum sp. nov., a mannan degrading haloarchaeon isolated from commercial salt.</title>
        <authorList>
            <person name="Enomoto S."/>
            <person name="Shimane Y."/>
            <person name="Kamekura M."/>
            <person name="Ito T."/>
            <person name="Moriya O."/>
            <person name="Ihara K."/>
            <person name="Takahashi-Ando N."/>
            <person name="Fukushima Y."/>
            <person name="Yoshida Y."/>
            <person name="Usama R."/>
            <person name="Takai K."/>
            <person name="Minegishi H."/>
        </authorList>
    </citation>
    <scope>NUCLEOTIDE SEQUENCE [LARGE SCALE GENOMIC DNA]</scope>
    <source>
        <strain evidence="5 6">MD130-1</strain>
    </source>
</reference>
<dbReference type="GO" id="GO:0030246">
    <property type="term" value="F:carbohydrate binding"/>
    <property type="evidence" value="ECO:0007669"/>
    <property type="project" value="TreeGrafter"/>
</dbReference>
<feature type="domain" description="Periplasmic binding protein" evidence="4">
    <location>
        <begin position="110"/>
        <end position="376"/>
    </location>
</feature>
<organism evidence="5 6">
    <name type="scientific">Haloarcula mannanilytica</name>
    <dbReference type="NCBI Taxonomy" id="2509225"/>
    <lineage>
        <taxon>Archaea</taxon>
        <taxon>Methanobacteriati</taxon>
        <taxon>Methanobacteriota</taxon>
        <taxon>Stenosarchaea group</taxon>
        <taxon>Halobacteria</taxon>
        <taxon>Halobacteriales</taxon>
        <taxon>Haloarculaceae</taxon>
        <taxon>Haloarcula</taxon>
    </lineage>
</organism>
<dbReference type="InterPro" id="IPR028082">
    <property type="entry name" value="Peripla_BP_I"/>
</dbReference>
<proteinExistence type="inferred from homology"/>
<dbReference type="OrthoDB" id="30524at2157"/>
<gene>
    <name evidence="5" type="ORF">Harman_39760</name>
</gene>
<sequence>MPDGNAPDHGDDIVSIDLGVSRRNLMKQMSAVGLAGGLSALAGCGGLRSESQTPTESADGESGDGSGGQSDGGGGSDSLPTALRVPLVPPPTADSMDLSNPTHEEREMVFVTHVVDEFMTGIIVGMNDALNNVGWTGEFIGPSSHDPAQQIETLNTTISRLNNGEDAIATSILNKDQYTGPIQNAIDNDIPVASFNTSVYSGQYSEMMDTFGTVIPYVGQKFVEAGVAVGQTGYERATEKVDGEIVALPTTSAPDHPALSARAEGIRMALEAQDDVTVLDTLNVSGDLSQAINRVDTKYSSTPDINLILGTALQGAIAGGRLVENNSLQDEMTVGGFDLPGPTLDGIEKGTIDFTAGQDPYSQGSMPVNMMWNYMERGVPMKDFNTGISVIDESNLDFARRRSGSWGDLQSWQDNNY</sequence>
<dbReference type="RefSeq" id="WP_137685426.1">
    <property type="nucleotide sequence ID" value="NZ_BIXZ01000014.1"/>
</dbReference>
<dbReference type="Proteomes" id="UP000304382">
    <property type="component" value="Unassembled WGS sequence"/>
</dbReference>
<dbReference type="PANTHER" id="PTHR30036">
    <property type="entry name" value="D-XYLOSE-BINDING PERIPLASMIC PROTEIN"/>
    <property type="match status" value="1"/>
</dbReference>
<dbReference type="SUPFAM" id="SSF53822">
    <property type="entry name" value="Periplasmic binding protein-like I"/>
    <property type="match status" value="1"/>
</dbReference>
<comment type="subcellular location">
    <subcellularLocation>
        <location evidence="1">Cell envelope</location>
    </subcellularLocation>
</comment>
<dbReference type="PROSITE" id="PS51318">
    <property type="entry name" value="TAT"/>
    <property type="match status" value="1"/>
</dbReference>
<evidence type="ECO:0000259" key="4">
    <source>
        <dbReference type="Pfam" id="PF13407"/>
    </source>
</evidence>
<dbReference type="InterPro" id="IPR050555">
    <property type="entry name" value="Bact_Solute-Bind_Prot2"/>
</dbReference>
<evidence type="ECO:0000256" key="3">
    <source>
        <dbReference type="SAM" id="MobiDB-lite"/>
    </source>
</evidence>
<dbReference type="AlphaFoldDB" id="A0A4C2END3"/>
<dbReference type="InterPro" id="IPR006311">
    <property type="entry name" value="TAT_signal"/>
</dbReference>
<evidence type="ECO:0000256" key="1">
    <source>
        <dbReference type="ARBA" id="ARBA00004196"/>
    </source>
</evidence>
<dbReference type="EMBL" id="BIXZ01000014">
    <property type="protein sequence ID" value="GCF16041.1"/>
    <property type="molecule type" value="Genomic_DNA"/>
</dbReference>
<accession>A0A4C2END3</accession>
<evidence type="ECO:0000313" key="5">
    <source>
        <dbReference type="EMBL" id="GCF16041.1"/>
    </source>
</evidence>
<comment type="caution">
    <text evidence="5">The sequence shown here is derived from an EMBL/GenBank/DDBJ whole genome shotgun (WGS) entry which is preliminary data.</text>
</comment>
<keyword evidence="6" id="KW-1185">Reference proteome</keyword>
<name>A0A4C2END3_9EURY</name>
<dbReference type="PANTHER" id="PTHR30036:SF7">
    <property type="entry name" value="ABC TRANSPORTER PERIPLASMIC-BINDING PROTEIN YPHF"/>
    <property type="match status" value="1"/>
</dbReference>
<feature type="compositionally biased region" description="Gly residues" evidence="3">
    <location>
        <begin position="63"/>
        <end position="76"/>
    </location>
</feature>
<evidence type="ECO:0000313" key="6">
    <source>
        <dbReference type="Proteomes" id="UP000304382"/>
    </source>
</evidence>
<dbReference type="InterPro" id="IPR025997">
    <property type="entry name" value="SBP_2_dom"/>
</dbReference>
<feature type="region of interest" description="Disordered" evidence="3">
    <location>
        <begin position="43"/>
        <end position="99"/>
    </location>
</feature>
<dbReference type="Gene3D" id="3.40.50.2300">
    <property type="match status" value="2"/>
</dbReference>
<comment type="similarity">
    <text evidence="2">Belongs to the bacterial solute-binding protein 2 family.</text>
</comment>
<evidence type="ECO:0000256" key="2">
    <source>
        <dbReference type="ARBA" id="ARBA00007639"/>
    </source>
</evidence>